<evidence type="ECO:0000256" key="10">
    <source>
        <dbReference type="HAMAP-Rule" id="MF_00063"/>
    </source>
</evidence>
<dbReference type="KEGG" id="bcop:JD108_16325"/>
<feature type="domain" description="Phosphoadenosine phosphosulphate reductase" evidence="11">
    <location>
        <begin position="38"/>
        <end position="209"/>
    </location>
</feature>
<evidence type="ECO:0000256" key="2">
    <source>
        <dbReference type="ARBA" id="ARBA00022490"/>
    </source>
</evidence>
<dbReference type="Proteomes" id="UP000595847">
    <property type="component" value="Chromosome"/>
</dbReference>
<gene>
    <name evidence="10" type="primary">cysH</name>
    <name evidence="12" type="ORF">JD108_16325</name>
    <name evidence="13" type="ORF">KDJ56_16270</name>
</gene>
<evidence type="ECO:0000313" key="12">
    <source>
        <dbReference type="EMBL" id="QQE73447.1"/>
    </source>
</evidence>
<proteinExistence type="inferred from homology"/>
<comment type="cofactor">
    <cofactor evidence="10">
        <name>[4Fe-4S] cluster</name>
        <dbReference type="ChEBI" id="CHEBI:49883"/>
    </cofactor>
    <text evidence="10">Binds 1 [4Fe-4S] cluster per subunit.</text>
</comment>
<dbReference type="CDD" id="cd23945">
    <property type="entry name" value="PAPS_reductase"/>
    <property type="match status" value="1"/>
</dbReference>
<evidence type="ECO:0000256" key="3">
    <source>
        <dbReference type="ARBA" id="ARBA00023002"/>
    </source>
</evidence>
<keyword evidence="10" id="KW-0479">Metal-binding</keyword>
<dbReference type="AlphaFoldDB" id="A0A7T5EIV2"/>
<comment type="catalytic activity">
    <reaction evidence="10">
        <text>[thioredoxin]-disulfide + sulfite + AMP + 2 H(+) = adenosine 5'-phosphosulfate + [thioredoxin]-dithiol</text>
        <dbReference type="Rhea" id="RHEA:21976"/>
        <dbReference type="Rhea" id="RHEA-COMP:10698"/>
        <dbReference type="Rhea" id="RHEA-COMP:10700"/>
        <dbReference type="ChEBI" id="CHEBI:15378"/>
        <dbReference type="ChEBI" id="CHEBI:17359"/>
        <dbReference type="ChEBI" id="CHEBI:29950"/>
        <dbReference type="ChEBI" id="CHEBI:50058"/>
        <dbReference type="ChEBI" id="CHEBI:58243"/>
        <dbReference type="ChEBI" id="CHEBI:456215"/>
        <dbReference type="EC" id="1.8.4.10"/>
    </reaction>
</comment>
<keyword evidence="10" id="KW-0411">Iron-sulfur</keyword>
<feature type="binding site" evidence="10">
    <location>
        <position position="121"/>
    </location>
    <ligand>
        <name>[4Fe-4S] cluster</name>
        <dbReference type="ChEBI" id="CHEBI:49883"/>
    </ligand>
</feature>
<evidence type="ECO:0000256" key="7">
    <source>
        <dbReference type="ARBA" id="ARBA00029514"/>
    </source>
</evidence>
<dbReference type="RefSeq" id="WP_198827071.1">
    <property type="nucleotide sequence ID" value="NZ_CP066308.1"/>
</dbReference>
<dbReference type="PANTHER" id="PTHR46509">
    <property type="entry name" value="PHOSPHOADENOSINE PHOSPHOSULFATE REDUCTASE"/>
    <property type="match status" value="1"/>
</dbReference>
<evidence type="ECO:0000313" key="14">
    <source>
        <dbReference type="Proteomes" id="UP000595847"/>
    </source>
</evidence>
<dbReference type="GO" id="GO:0051539">
    <property type="term" value="F:4 iron, 4 sulfur cluster binding"/>
    <property type="evidence" value="ECO:0007669"/>
    <property type="project" value="UniProtKB-UniRule"/>
</dbReference>
<dbReference type="GO" id="GO:0019344">
    <property type="term" value="P:cysteine biosynthetic process"/>
    <property type="evidence" value="ECO:0007669"/>
    <property type="project" value="InterPro"/>
</dbReference>
<dbReference type="EMBL" id="CP073708">
    <property type="protein sequence ID" value="QUO40529.1"/>
    <property type="molecule type" value="Genomic_DNA"/>
</dbReference>
<dbReference type="InterPro" id="IPR004511">
    <property type="entry name" value="PAPS/APS_Rdtase"/>
</dbReference>
<organism evidence="12 14">
    <name type="scientific">Brevibacillus composti</name>
    <dbReference type="NCBI Taxonomy" id="2796470"/>
    <lineage>
        <taxon>Bacteria</taxon>
        <taxon>Bacillati</taxon>
        <taxon>Bacillota</taxon>
        <taxon>Bacilli</taxon>
        <taxon>Bacillales</taxon>
        <taxon>Paenibacillaceae</taxon>
        <taxon>Brevibacillus</taxon>
    </lineage>
</organism>
<dbReference type="GO" id="GO:0005737">
    <property type="term" value="C:cytoplasm"/>
    <property type="evidence" value="ECO:0007669"/>
    <property type="project" value="UniProtKB-SubCell"/>
</dbReference>
<evidence type="ECO:0000313" key="15">
    <source>
        <dbReference type="Proteomes" id="UP000677234"/>
    </source>
</evidence>
<dbReference type="InterPro" id="IPR011798">
    <property type="entry name" value="APS_reductase"/>
</dbReference>
<keyword evidence="10" id="KW-0408">Iron</keyword>
<comment type="subcellular location">
    <subcellularLocation>
        <location evidence="10">Cytoplasm</location>
    </subcellularLocation>
</comment>
<dbReference type="GO" id="GO:0004604">
    <property type="term" value="F:phosphoadenylyl-sulfate reductase (thioredoxin) activity"/>
    <property type="evidence" value="ECO:0007669"/>
    <property type="project" value="UniProtKB-UniRule"/>
</dbReference>
<feature type="binding site" evidence="10">
    <location>
        <position position="206"/>
    </location>
    <ligand>
        <name>[4Fe-4S] cluster</name>
        <dbReference type="ChEBI" id="CHEBI:49883"/>
    </ligand>
</feature>
<feature type="binding site" evidence="10">
    <location>
        <position position="120"/>
    </location>
    <ligand>
        <name>[4Fe-4S] cluster</name>
        <dbReference type="ChEBI" id="CHEBI:49883"/>
    </ligand>
</feature>
<dbReference type="Gene3D" id="3.40.50.620">
    <property type="entry name" value="HUPs"/>
    <property type="match status" value="1"/>
</dbReference>
<dbReference type="InterPro" id="IPR002500">
    <property type="entry name" value="PAPS_reduct_dom"/>
</dbReference>
<dbReference type="SUPFAM" id="SSF52402">
    <property type="entry name" value="Adenine nucleotide alpha hydrolases-like"/>
    <property type="match status" value="1"/>
</dbReference>
<protein>
    <recommendedName>
        <fullName evidence="7 10">Adenosine 5'-phosphosulfate reductase</fullName>
        <shortName evidence="10">APS reductase</shortName>
        <ecNumber evidence="6 10">1.8.4.10</ecNumber>
    </recommendedName>
    <alternativeName>
        <fullName evidence="9 10">5'-adenylylsulfate reductase</fullName>
    </alternativeName>
    <alternativeName>
        <fullName evidence="8 10">Thioredoxin-dependent 5'-adenylylsulfate reductase</fullName>
    </alternativeName>
</protein>
<comment type="function">
    <text evidence="4 10">Catalyzes the formation of sulfite from adenosine 5'-phosphosulfate (APS) using thioredoxin as an electron donor.</text>
</comment>
<keyword evidence="15" id="KW-1185">Reference proteome</keyword>
<dbReference type="GO" id="GO:0046872">
    <property type="term" value="F:metal ion binding"/>
    <property type="evidence" value="ECO:0007669"/>
    <property type="project" value="UniProtKB-KW"/>
</dbReference>
<reference evidence="12 14" key="1">
    <citation type="submission" date="2020-12" db="EMBL/GenBank/DDBJ databases">
        <title>strain FJAT-54423T represents a novel species of the genus Brevibacillus.</title>
        <authorList>
            <person name="Tang R."/>
        </authorList>
    </citation>
    <scope>NUCLEOTIDE SEQUENCE [LARGE SCALE GENOMIC DNA]</scope>
    <source>
        <strain evidence="12 14">FJAT-54423</strain>
    </source>
</reference>
<dbReference type="GO" id="GO:0070814">
    <property type="term" value="P:hydrogen sulfide biosynthetic process"/>
    <property type="evidence" value="ECO:0007669"/>
    <property type="project" value="UniProtKB-UniRule"/>
</dbReference>
<accession>A0A7T5EIV2</accession>
<evidence type="ECO:0000313" key="13">
    <source>
        <dbReference type="EMBL" id="QUO40529.1"/>
    </source>
</evidence>
<name>A0A7T5EIV2_9BACL</name>
<dbReference type="NCBIfam" id="TIGR02055">
    <property type="entry name" value="APS_reductase"/>
    <property type="match status" value="1"/>
</dbReference>
<keyword evidence="3 10" id="KW-0560">Oxidoreductase</keyword>
<dbReference type="GO" id="GO:0043866">
    <property type="term" value="F:adenylyl-sulfate reductase (thioredoxin) activity"/>
    <property type="evidence" value="ECO:0007669"/>
    <property type="project" value="UniProtKB-EC"/>
</dbReference>
<dbReference type="HAMAP" id="MF_00063">
    <property type="entry name" value="CysH"/>
    <property type="match status" value="1"/>
</dbReference>
<dbReference type="NCBIfam" id="NF002537">
    <property type="entry name" value="PRK02090.1"/>
    <property type="match status" value="1"/>
</dbReference>
<evidence type="ECO:0000256" key="4">
    <source>
        <dbReference type="ARBA" id="ARBA00024298"/>
    </source>
</evidence>
<dbReference type="EMBL" id="CP066308">
    <property type="protein sequence ID" value="QQE73447.1"/>
    <property type="molecule type" value="Genomic_DNA"/>
</dbReference>
<comment type="pathway">
    <text evidence="5 10">Sulfur metabolism; hydrogen sulfide biosynthesis; sulfite from sulfate.</text>
</comment>
<dbReference type="NCBIfam" id="TIGR00434">
    <property type="entry name" value="cysH"/>
    <property type="match status" value="1"/>
</dbReference>
<evidence type="ECO:0000256" key="1">
    <source>
        <dbReference type="ARBA" id="ARBA00009732"/>
    </source>
</evidence>
<feature type="active site" description="Nucleophile; cysteine thiosulfonate intermediate" evidence="10">
    <location>
        <position position="229"/>
    </location>
</feature>
<dbReference type="PIRSF" id="PIRSF000857">
    <property type="entry name" value="PAPS_reductase"/>
    <property type="match status" value="1"/>
</dbReference>
<dbReference type="GO" id="GO:0019379">
    <property type="term" value="P:sulfate assimilation, phosphoadenylyl sulfate reduction by phosphoadenylyl-sulfate reductase (thioredoxin)"/>
    <property type="evidence" value="ECO:0007669"/>
    <property type="project" value="UniProtKB-UniRule"/>
</dbReference>
<sequence length="233" mass="26802">MTDHLRFSSDELNLAAYRLETKQPQDVIAWGIEQFGTKIVLASSFGAEDVVLIDMLHKLAPDTPIFYLDTGKHFPETLMTRDRLQERYGMSFIQVLPKLSLEEQAAQYGDQLWEIEPNLCCQLRKVEPLADILSTYSAWITGIRREQAPTRAHAKKVEWDEKFQLVKLNPLADWTMEQVWSYIRAHDVIYNPLHDQHYPSIGCSVCTRPVKPGEDPRAGRWSGFAKTECGLHK</sequence>
<keyword evidence="2 10" id="KW-0963">Cytoplasm</keyword>
<reference evidence="13" key="2">
    <citation type="submission" date="2021-04" db="EMBL/GenBank/DDBJ databases">
        <title>Brevibacillus composti FJAT-54423, complete genome.</title>
        <authorList>
            <person name="Tang R."/>
        </authorList>
    </citation>
    <scope>NUCLEOTIDE SEQUENCE</scope>
    <source>
        <strain evidence="13">FJAT-54424</strain>
    </source>
</reference>
<dbReference type="InterPro" id="IPR014729">
    <property type="entry name" value="Rossmann-like_a/b/a_fold"/>
</dbReference>
<dbReference type="Pfam" id="PF01507">
    <property type="entry name" value="PAPS_reduct"/>
    <property type="match status" value="1"/>
</dbReference>
<evidence type="ECO:0000259" key="11">
    <source>
        <dbReference type="Pfam" id="PF01507"/>
    </source>
</evidence>
<evidence type="ECO:0000256" key="5">
    <source>
        <dbReference type="ARBA" id="ARBA00024327"/>
    </source>
</evidence>
<evidence type="ECO:0000256" key="9">
    <source>
        <dbReference type="ARBA" id="ARBA00032041"/>
    </source>
</evidence>
<comment type="similarity">
    <text evidence="1 10">Belongs to the PAPS reductase family. CysH subfamily.</text>
</comment>
<feature type="binding site" evidence="10">
    <location>
        <position position="203"/>
    </location>
    <ligand>
        <name>[4Fe-4S] cluster</name>
        <dbReference type="ChEBI" id="CHEBI:49883"/>
    </ligand>
</feature>
<evidence type="ECO:0000256" key="6">
    <source>
        <dbReference type="ARBA" id="ARBA00024386"/>
    </source>
</evidence>
<dbReference type="Proteomes" id="UP000677234">
    <property type="component" value="Chromosome"/>
</dbReference>
<evidence type="ECO:0000256" key="8">
    <source>
        <dbReference type="ARBA" id="ARBA00030894"/>
    </source>
</evidence>
<dbReference type="PANTHER" id="PTHR46509:SF1">
    <property type="entry name" value="PHOSPHOADENOSINE PHOSPHOSULFATE REDUCTASE"/>
    <property type="match status" value="1"/>
</dbReference>
<dbReference type="EC" id="1.8.4.10" evidence="6 10"/>